<dbReference type="Gene3D" id="1.20.58.340">
    <property type="entry name" value="Magnesium transport protein CorA, transmembrane region"/>
    <property type="match status" value="1"/>
</dbReference>
<evidence type="ECO:0000256" key="4">
    <source>
        <dbReference type="SAM" id="MobiDB-lite"/>
    </source>
</evidence>
<dbReference type="Pfam" id="PF12796">
    <property type="entry name" value="Ank_2"/>
    <property type="match status" value="1"/>
</dbReference>
<gene>
    <name evidence="6" type="ORF">K402DRAFT_421458</name>
</gene>
<keyword evidence="1" id="KW-0677">Repeat</keyword>
<keyword evidence="5" id="KW-0812">Transmembrane</keyword>
<keyword evidence="5" id="KW-1133">Transmembrane helix</keyword>
<feature type="repeat" description="ANK" evidence="3">
    <location>
        <begin position="129"/>
        <end position="161"/>
    </location>
</feature>
<evidence type="ECO:0000256" key="1">
    <source>
        <dbReference type="ARBA" id="ARBA00022737"/>
    </source>
</evidence>
<dbReference type="OrthoDB" id="341259at2759"/>
<name>A0A6G1GZR9_9PEZI</name>
<keyword evidence="5" id="KW-0472">Membrane</keyword>
<dbReference type="AlphaFoldDB" id="A0A6G1GZR9"/>
<evidence type="ECO:0000256" key="5">
    <source>
        <dbReference type="SAM" id="Phobius"/>
    </source>
</evidence>
<proteinExistence type="predicted"/>
<feature type="region of interest" description="Disordered" evidence="4">
    <location>
        <begin position="279"/>
        <end position="341"/>
    </location>
</feature>
<sequence length="790" mass="88632">MPTASIHNELFRTLREQEGRRHIDSSLRTLISKADINARDTDGLTYLHLAALQGRDSPLHLAAIAWYEEAQFRAVGVARLLLATGKVDVDAKNLRGETPFIQAATLGNFDFVELLLGHGGVDINSRTSTGQTALHIATFCGHVEVVRILLQYGALRGSRTDSGEVAQEMAYAMSKINVPGAKESLELFGKVPDVLEAQKTPGKIRRLELKSRSPAEQEVLSKLTTSTWTTVGRRNTRGGWNAPIDVWSETVDVFEFSLPPKDALQRREKEVIQKVMGAIEEAPDSRSPASEPPYPSDPSGPSGPPGPSDPPDPSYPSDPSGPPVPANPPGPPNPPGPVPGGGARKNKWIWLHIPSNNILWVRWAIQHLPASYDMVNSTNLIGIIDEAIEEVRQSPDYRQVHFTKKEHVVSAVMPYFAAETALDIFFDSREYWHGRTNDVSPNLSTHALTERKLWVMRKLADEYGSRSSIKEQKGSMQIAQTLDESYFTATRRFEDADQVVSRYMREKQAHVATKLLMVNQVWVWKVNDLVVTAFPEPWTEGIPNTLLNTLTRLCRGQTTTDPDDFVRHILRQCVNISDEPGYGGIGESNTWTSIFAKSILDQSQEETRRYCDFSAYIASASLNHGKKTSKTEELEKREFKALYDISPETEGLRQTKDIRDELKMIKRVFEKKEVVRRREGLRKMDEEAEGVEKRFQQLLDLKQIQGSLKYAAEADNRDRESERQSQLLFIITVITVIFTPLNFIAALFAIPTAQYPHDGDDVSWTLWQSCVALGKEVFHQTLFAGVHVLV</sequence>
<dbReference type="EMBL" id="ML977158">
    <property type="protein sequence ID" value="KAF1986249.1"/>
    <property type="molecule type" value="Genomic_DNA"/>
</dbReference>
<dbReference type="SMART" id="SM00248">
    <property type="entry name" value="ANK"/>
    <property type="match status" value="3"/>
</dbReference>
<dbReference type="InterPro" id="IPR002110">
    <property type="entry name" value="Ankyrin_rpt"/>
</dbReference>
<evidence type="ECO:0000256" key="2">
    <source>
        <dbReference type="ARBA" id="ARBA00023043"/>
    </source>
</evidence>
<evidence type="ECO:0000313" key="7">
    <source>
        <dbReference type="Proteomes" id="UP000800041"/>
    </source>
</evidence>
<keyword evidence="7" id="KW-1185">Reference proteome</keyword>
<dbReference type="PROSITE" id="PS50297">
    <property type="entry name" value="ANK_REP_REGION"/>
    <property type="match status" value="2"/>
</dbReference>
<dbReference type="InterPro" id="IPR036770">
    <property type="entry name" value="Ankyrin_rpt-contain_sf"/>
</dbReference>
<feature type="repeat" description="ANK" evidence="3">
    <location>
        <begin position="95"/>
        <end position="119"/>
    </location>
</feature>
<evidence type="ECO:0000313" key="6">
    <source>
        <dbReference type="EMBL" id="KAF1986249.1"/>
    </source>
</evidence>
<organism evidence="6 7">
    <name type="scientific">Aulographum hederae CBS 113979</name>
    <dbReference type="NCBI Taxonomy" id="1176131"/>
    <lineage>
        <taxon>Eukaryota</taxon>
        <taxon>Fungi</taxon>
        <taxon>Dikarya</taxon>
        <taxon>Ascomycota</taxon>
        <taxon>Pezizomycotina</taxon>
        <taxon>Dothideomycetes</taxon>
        <taxon>Pleosporomycetidae</taxon>
        <taxon>Aulographales</taxon>
        <taxon>Aulographaceae</taxon>
    </lineage>
</organism>
<keyword evidence="2 3" id="KW-0040">ANK repeat</keyword>
<dbReference type="PROSITE" id="PS50088">
    <property type="entry name" value="ANK_REPEAT"/>
    <property type="match status" value="2"/>
</dbReference>
<evidence type="ECO:0000256" key="3">
    <source>
        <dbReference type="PROSITE-ProRule" id="PRU00023"/>
    </source>
</evidence>
<feature type="compositionally biased region" description="Pro residues" evidence="4">
    <location>
        <begin position="290"/>
        <end position="338"/>
    </location>
</feature>
<reference evidence="6" key="1">
    <citation type="journal article" date="2020" name="Stud. Mycol.">
        <title>101 Dothideomycetes genomes: a test case for predicting lifestyles and emergence of pathogens.</title>
        <authorList>
            <person name="Haridas S."/>
            <person name="Albert R."/>
            <person name="Binder M."/>
            <person name="Bloem J."/>
            <person name="Labutti K."/>
            <person name="Salamov A."/>
            <person name="Andreopoulos B."/>
            <person name="Baker S."/>
            <person name="Barry K."/>
            <person name="Bills G."/>
            <person name="Bluhm B."/>
            <person name="Cannon C."/>
            <person name="Castanera R."/>
            <person name="Culley D."/>
            <person name="Daum C."/>
            <person name="Ezra D."/>
            <person name="Gonzalez J."/>
            <person name="Henrissat B."/>
            <person name="Kuo A."/>
            <person name="Liang C."/>
            <person name="Lipzen A."/>
            <person name="Lutzoni F."/>
            <person name="Magnuson J."/>
            <person name="Mondo S."/>
            <person name="Nolan M."/>
            <person name="Ohm R."/>
            <person name="Pangilinan J."/>
            <person name="Park H.-J."/>
            <person name="Ramirez L."/>
            <person name="Alfaro M."/>
            <person name="Sun H."/>
            <person name="Tritt A."/>
            <person name="Yoshinaga Y."/>
            <person name="Zwiers L.-H."/>
            <person name="Turgeon B."/>
            <person name="Goodwin S."/>
            <person name="Spatafora J."/>
            <person name="Crous P."/>
            <person name="Grigoriev I."/>
        </authorList>
    </citation>
    <scope>NUCLEOTIDE SEQUENCE</scope>
    <source>
        <strain evidence="6">CBS 113979</strain>
    </source>
</reference>
<feature type="transmembrane region" description="Helical" evidence="5">
    <location>
        <begin position="727"/>
        <end position="750"/>
    </location>
</feature>
<dbReference type="Proteomes" id="UP000800041">
    <property type="component" value="Unassembled WGS sequence"/>
</dbReference>
<accession>A0A6G1GZR9</accession>
<dbReference type="SUPFAM" id="SSF48403">
    <property type="entry name" value="Ankyrin repeat"/>
    <property type="match status" value="1"/>
</dbReference>
<protein>
    <submittedName>
        <fullName evidence="6">Uncharacterized protein</fullName>
    </submittedName>
</protein>
<dbReference type="Gene3D" id="1.25.40.20">
    <property type="entry name" value="Ankyrin repeat-containing domain"/>
    <property type="match status" value="1"/>
</dbReference>
<dbReference type="PANTHER" id="PTHR24178">
    <property type="entry name" value="MOLTING PROTEIN MLT-4"/>
    <property type="match status" value="1"/>
</dbReference>